<evidence type="ECO:0000256" key="1">
    <source>
        <dbReference type="ARBA" id="ARBA00022723"/>
    </source>
</evidence>
<reference evidence="4 5" key="2">
    <citation type="submission" date="2015-12" db="EMBL/GenBank/DDBJ databases">
        <title>Draft Genome Sequence of Desulfitobacterium hafniense Strain DH, a Sulfate-reducing Bacterium Isolated from Paddy Soils.</title>
        <authorList>
            <person name="Bao P."/>
            <person name="Zhang X."/>
            <person name="Li G."/>
        </authorList>
    </citation>
    <scope>NUCLEOTIDE SEQUENCE [LARGE SCALE GENOMIC DNA]</scope>
    <source>
        <strain evidence="4 5">DH</strain>
    </source>
</reference>
<dbReference type="InterPro" id="IPR004360">
    <property type="entry name" value="Glyas_Fos-R_dOase_dom"/>
</dbReference>
<dbReference type="Pfam" id="PF00903">
    <property type="entry name" value="Glyoxalase"/>
    <property type="match status" value="1"/>
</dbReference>
<dbReference type="RefSeq" id="WP_005817449.1">
    <property type="nucleotide sequence ID" value="NZ_CABKQQ010000061.1"/>
</dbReference>
<dbReference type="GO" id="GO:0004493">
    <property type="term" value="F:methylmalonyl-CoA epimerase activity"/>
    <property type="evidence" value="ECO:0007669"/>
    <property type="project" value="TreeGrafter"/>
</dbReference>
<dbReference type="EMBL" id="LK996017">
    <property type="protein sequence ID" value="CDX04251.1"/>
    <property type="molecule type" value="Genomic_DNA"/>
</dbReference>
<keyword evidence="3" id="KW-0223">Dioxygenase</keyword>
<feature type="domain" description="VOC" evidence="2">
    <location>
        <begin position="9"/>
        <end position="126"/>
    </location>
</feature>
<protein>
    <submittedName>
        <fullName evidence="3">Glyoxalase/bleomycin resistance protein/dioxygenase</fullName>
    </submittedName>
    <submittedName>
        <fullName evidence="4">Lactoylglutathione lyase</fullName>
    </submittedName>
</protein>
<evidence type="ECO:0000313" key="4">
    <source>
        <dbReference type="EMBL" id="KTE90875.1"/>
    </source>
</evidence>
<dbReference type="GO" id="GO:0046491">
    <property type="term" value="P:L-methylmalonyl-CoA metabolic process"/>
    <property type="evidence" value="ECO:0007669"/>
    <property type="project" value="TreeGrafter"/>
</dbReference>
<dbReference type="PANTHER" id="PTHR43048:SF3">
    <property type="entry name" value="METHYLMALONYL-COA EPIMERASE, MITOCHONDRIAL"/>
    <property type="match status" value="1"/>
</dbReference>
<proteinExistence type="predicted"/>
<name>A0A098B8Q6_DESHA</name>
<dbReference type="OrthoDB" id="9788468at2"/>
<dbReference type="InterPro" id="IPR051785">
    <property type="entry name" value="MMCE/EMCE_epimerase"/>
</dbReference>
<evidence type="ECO:0000313" key="5">
    <source>
        <dbReference type="Proteomes" id="UP000054623"/>
    </source>
</evidence>
<sequence length="126" mass="14268">MSEKKLFQGIAHIGIKAIDMDRAAAFYSEVLGFELIERIKPGDVELIFLKCGETVIELIEVNDQRKFGDGVVNHLALGVKDIFPAVAWLKDHHVECIDEEPREMEGGRYNFFFRGPSGEKLELFQG</sequence>
<dbReference type="PANTHER" id="PTHR43048">
    <property type="entry name" value="METHYLMALONYL-COA EPIMERASE"/>
    <property type="match status" value="1"/>
</dbReference>
<reference evidence="3" key="1">
    <citation type="submission" date="2014-07" db="EMBL/GenBank/DDBJ databases">
        <authorList>
            <person name="Hornung V.Bastian."/>
        </authorList>
    </citation>
    <scope>NUCLEOTIDE SEQUENCE</scope>
    <source>
        <strain evidence="3">PCE-S</strain>
    </source>
</reference>
<evidence type="ECO:0000313" key="3">
    <source>
        <dbReference type="EMBL" id="CDX04251.1"/>
    </source>
</evidence>
<dbReference type="EMBL" id="LOCK01000030">
    <property type="protein sequence ID" value="KTE90875.1"/>
    <property type="molecule type" value="Genomic_DNA"/>
</dbReference>
<evidence type="ECO:0000259" key="2">
    <source>
        <dbReference type="PROSITE" id="PS51819"/>
    </source>
</evidence>
<dbReference type="SUPFAM" id="SSF54593">
    <property type="entry name" value="Glyoxalase/Bleomycin resistance protein/Dihydroxybiphenyl dioxygenase"/>
    <property type="match status" value="1"/>
</dbReference>
<dbReference type="Proteomes" id="UP000054623">
    <property type="component" value="Unassembled WGS sequence"/>
</dbReference>
<keyword evidence="3" id="KW-0560">Oxidoreductase</keyword>
<dbReference type="Gene3D" id="3.10.180.10">
    <property type="entry name" value="2,3-Dihydroxybiphenyl 1,2-Dioxygenase, domain 1"/>
    <property type="match status" value="1"/>
</dbReference>
<dbReference type="InterPro" id="IPR037523">
    <property type="entry name" value="VOC_core"/>
</dbReference>
<dbReference type="GO" id="GO:0051213">
    <property type="term" value="F:dioxygenase activity"/>
    <property type="evidence" value="ECO:0007669"/>
    <property type="project" value="UniProtKB-KW"/>
</dbReference>
<dbReference type="AlphaFoldDB" id="A0A098B8Q6"/>
<organism evidence="3">
    <name type="scientific">Desulfitobacterium hafniense</name>
    <name type="common">Desulfitobacterium frappieri</name>
    <dbReference type="NCBI Taxonomy" id="49338"/>
    <lineage>
        <taxon>Bacteria</taxon>
        <taxon>Bacillati</taxon>
        <taxon>Bacillota</taxon>
        <taxon>Clostridia</taxon>
        <taxon>Eubacteriales</taxon>
        <taxon>Desulfitobacteriaceae</taxon>
        <taxon>Desulfitobacterium</taxon>
    </lineage>
</organism>
<dbReference type="GO" id="GO:0046872">
    <property type="term" value="F:metal ion binding"/>
    <property type="evidence" value="ECO:0007669"/>
    <property type="project" value="UniProtKB-KW"/>
</dbReference>
<dbReference type="PROSITE" id="PS51819">
    <property type="entry name" value="VOC"/>
    <property type="match status" value="1"/>
</dbReference>
<dbReference type="GO" id="GO:0016829">
    <property type="term" value="F:lyase activity"/>
    <property type="evidence" value="ECO:0007669"/>
    <property type="project" value="UniProtKB-KW"/>
</dbReference>
<dbReference type="InterPro" id="IPR029068">
    <property type="entry name" value="Glyas_Bleomycin-R_OHBP_Dase"/>
</dbReference>
<accession>A0A098B8Q6</accession>
<dbReference type="PATRIC" id="fig|49338.4.peg.4699"/>
<keyword evidence="4" id="KW-0456">Lyase</keyword>
<gene>
    <name evidence="4" type="ORF">AT727_23040</name>
    <name evidence="3" type="ORF">DPCES_4365</name>
</gene>
<keyword evidence="1" id="KW-0479">Metal-binding</keyword>